<evidence type="ECO:0000313" key="3">
    <source>
        <dbReference type="EMBL" id="KAL1123591.1"/>
    </source>
</evidence>
<feature type="transmembrane region" description="Helical" evidence="2">
    <location>
        <begin position="390"/>
        <end position="411"/>
    </location>
</feature>
<dbReference type="InterPro" id="IPR039775">
    <property type="entry name" value="PHTF1/2"/>
</dbReference>
<keyword evidence="4" id="KW-1185">Reference proteome</keyword>
<keyword evidence="2" id="KW-0812">Transmembrane</keyword>
<feature type="transmembrane region" description="Helical" evidence="2">
    <location>
        <begin position="278"/>
        <end position="300"/>
    </location>
</feature>
<feature type="compositionally biased region" description="Basic and acidic residues" evidence="1">
    <location>
        <begin position="70"/>
        <end position="85"/>
    </location>
</feature>
<dbReference type="AlphaFoldDB" id="A0ABD0Y8L2"/>
<evidence type="ECO:0000256" key="1">
    <source>
        <dbReference type="SAM" id="MobiDB-lite"/>
    </source>
</evidence>
<protein>
    <recommendedName>
        <fullName evidence="5">Homeodomain transcription factor</fullName>
    </recommendedName>
</protein>
<proteinExistence type="predicted"/>
<accession>A0ABD0Y8L2</accession>
<keyword evidence="2" id="KW-1133">Transmembrane helix</keyword>
<evidence type="ECO:0000256" key="2">
    <source>
        <dbReference type="SAM" id="Phobius"/>
    </source>
</evidence>
<comment type="caution">
    <text evidence="3">The sequence shown here is derived from an EMBL/GenBank/DDBJ whole genome shotgun (WGS) entry which is preliminary data.</text>
</comment>
<feature type="region of interest" description="Disordered" evidence="1">
    <location>
        <begin position="1"/>
        <end position="135"/>
    </location>
</feature>
<sequence length="511" mass="56670">EDDGFESLNSVGSSDGQSEAGGTTTAQKQNEQQECQHETLTSQQEDDGTWSFYDIKRSSTASVCRLSSGETDHNNSDTDNSDKPPAHKLLKRRRGSQQSAALKLSMGGGDSSYNSSDDGGDAGAPPTTTEAGTTSAAEWIGITTNSEDCSELNDHPFASEFQSSPSVILSPSCAASDKVSCTMWEKREVKKAELSVLDISSAIIARVEGIPENLDYFYGGMLVSIFLGMVPSLYRLTVSPPPHGPLVFDQSAAAATSPLPLYAFTFSFYQVAVSERSIAVIALVERTILSCLFFFLIAIAERTFKQRFLYAKFFSHLTSFRRARKSELPHFRLNKVRNIKTWLSVRSYLKKRGPQHSVDVIVSSVFLITLLLLSFLSVELLKDSERLHSMYNIEALVWCIILGLFLLRFMTLGTKINRKYRNLSVLITEQINLYLQIEQKPNKKEELMVANSVLKLAADLLKELECPYKISGLSANPYLYTITKVVILSALSGVLSEMLGFKLKLHKIKIK</sequence>
<name>A0ABD0Y8L2_9HEMI</name>
<feature type="transmembrane region" description="Helical" evidence="2">
    <location>
        <begin position="246"/>
        <end position="272"/>
    </location>
</feature>
<feature type="compositionally biased region" description="Basic residues" evidence="1">
    <location>
        <begin position="86"/>
        <end position="95"/>
    </location>
</feature>
<keyword evidence="2" id="KW-0472">Membrane</keyword>
<evidence type="ECO:0000313" key="4">
    <source>
        <dbReference type="Proteomes" id="UP001558652"/>
    </source>
</evidence>
<feature type="compositionally biased region" description="Low complexity" evidence="1">
    <location>
        <begin position="111"/>
        <end position="135"/>
    </location>
</feature>
<dbReference type="PANTHER" id="PTHR12680">
    <property type="entry name" value="PUTATIVE HOMEODOMAIN TRANSCRIPTION FACTOR PHTF"/>
    <property type="match status" value="1"/>
</dbReference>
<evidence type="ECO:0008006" key="5">
    <source>
        <dbReference type="Google" id="ProtNLM"/>
    </source>
</evidence>
<feature type="non-terminal residue" evidence="3">
    <location>
        <position position="1"/>
    </location>
</feature>
<feature type="transmembrane region" description="Helical" evidence="2">
    <location>
        <begin position="358"/>
        <end position="378"/>
    </location>
</feature>
<dbReference type="PANTHER" id="PTHR12680:SF6">
    <property type="entry name" value="PROTEIN PHTF"/>
    <property type="match status" value="1"/>
</dbReference>
<feature type="transmembrane region" description="Helical" evidence="2">
    <location>
        <begin position="216"/>
        <end position="234"/>
    </location>
</feature>
<dbReference type="EMBL" id="JBFDAA010000012">
    <property type="protein sequence ID" value="KAL1123591.1"/>
    <property type="molecule type" value="Genomic_DNA"/>
</dbReference>
<feature type="compositionally biased region" description="Polar residues" evidence="1">
    <location>
        <begin position="7"/>
        <end position="43"/>
    </location>
</feature>
<reference evidence="3 4" key="1">
    <citation type="submission" date="2024-07" db="EMBL/GenBank/DDBJ databases">
        <title>Chromosome-level genome assembly of the water stick insect Ranatra chinensis (Heteroptera: Nepidae).</title>
        <authorList>
            <person name="Liu X."/>
        </authorList>
    </citation>
    <scope>NUCLEOTIDE SEQUENCE [LARGE SCALE GENOMIC DNA]</scope>
    <source>
        <strain evidence="3">Cailab_2021Rc</strain>
        <tissue evidence="3">Muscle</tissue>
    </source>
</reference>
<organism evidence="3 4">
    <name type="scientific">Ranatra chinensis</name>
    <dbReference type="NCBI Taxonomy" id="642074"/>
    <lineage>
        <taxon>Eukaryota</taxon>
        <taxon>Metazoa</taxon>
        <taxon>Ecdysozoa</taxon>
        <taxon>Arthropoda</taxon>
        <taxon>Hexapoda</taxon>
        <taxon>Insecta</taxon>
        <taxon>Pterygota</taxon>
        <taxon>Neoptera</taxon>
        <taxon>Paraneoptera</taxon>
        <taxon>Hemiptera</taxon>
        <taxon>Heteroptera</taxon>
        <taxon>Panheteroptera</taxon>
        <taxon>Nepomorpha</taxon>
        <taxon>Nepidae</taxon>
        <taxon>Ranatrinae</taxon>
        <taxon>Ranatra</taxon>
    </lineage>
</organism>
<gene>
    <name evidence="3" type="ORF">AAG570_002667</name>
</gene>
<dbReference type="Proteomes" id="UP001558652">
    <property type="component" value="Unassembled WGS sequence"/>
</dbReference>